<proteinExistence type="predicted"/>
<dbReference type="RefSeq" id="WP_120244903.1">
    <property type="nucleotide sequence ID" value="NZ_RAPO01000002.1"/>
</dbReference>
<dbReference type="OrthoDB" id="318965at2157"/>
<dbReference type="PANTHER" id="PTHR35149">
    <property type="entry name" value="SLL5132 PROTEIN"/>
    <property type="match status" value="1"/>
</dbReference>
<name>A0A3R7DZZ1_9EURY</name>
<gene>
    <name evidence="3" type="ORF">ATJ93_2517</name>
</gene>
<protein>
    <submittedName>
        <fullName evidence="3">Uncharacterized protein with ParB-like and HNH nuclease domain</fullName>
    </submittedName>
</protein>
<organism evidence="3 4">
    <name type="scientific">Halopiger aswanensis</name>
    <dbReference type="NCBI Taxonomy" id="148449"/>
    <lineage>
        <taxon>Archaea</taxon>
        <taxon>Methanobacteriati</taxon>
        <taxon>Methanobacteriota</taxon>
        <taxon>Stenosarchaea group</taxon>
        <taxon>Halobacteria</taxon>
        <taxon>Halobacteriales</taxon>
        <taxon>Natrialbaceae</taxon>
        <taxon>Halopiger</taxon>
    </lineage>
</organism>
<dbReference type="InterPro" id="IPR004919">
    <property type="entry name" value="GmrSD_N"/>
</dbReference>
<dbReference type="Pfam" id="PF03235">
    <property type="entry name" value="GmrSD_N"/>
    <property type="match status" value="1"/>
</dbReference>
<reference evidence="3 4" key="1">
    <citation type="submission" date="2018-09" db="EMBL/GenBank/DDBJ databases">
        <title>Genomic Encyclopedia of Archaeal and Bacterial Type Strains, Phase II (KMG-II): from individual species to whole genera.</title>
        <authorList>
            <person name="Goeker M."/>
        </authorList>
    </citation>
    <scope>NUCLEOTIDE SEQUENCE [LARGE SCALE GENOMIC DNA]</scope>
    <source>
        <strain evidence="3 4">DSM 13151</strain>
    </source>
</reference>
<comment type="caution">
    <text evidence="3">The sequence shown here is derived from an EMBL/GenBank/DDBJ whole genome shotgun (WGS) entry which is preliminary data.</text>
</comment>
<sequence length="572" mass="66362">MEGALGISANEDSIESALRRGYRYRVPDYQRRYSWKKQQWRELWNDLRALEDEQTHFLGAVVVVERPGNLNQLDTLEVVDGQQRLATVSLLLVAMRDRYRKEGEISQARAINNDYLWVSDLDQNKHQNLTLNTFDNEIYNTLLTTEADRAQDSQLKSALQYFHNRVDQTSLDELDTLRKRLLRSFTLVSIECNSDHSAFRLFETLNNRGLELTADDLIKNHLFNVASSNREVEYERIKKQWLRIIENIIPTDVKPALFFRHYLMSSPLLDIQESITEYTLYDRARKIIDKEIPQRELSLENLIRDMADAAELYASILLADIQKFDDTSNSSVNRKLKDIHAIGMGASGTLLLRLFQEIDNPNKAFEILQLLEAFLLRQKIVGYPSGAASDRLYARLCSNAFDQNNPVKRIKQRFLEEVPSDTEFRAGIVEKRATLNSRTRYMLRRIESDHYHGIDVGNGADAELEHIAPRAAFSAKKYSTWPGHLGVDEEVFEQYKDRLGNITLLESRHNAASGKHPFQQKKREYASSKYSMSQEIADQHQEWSTEKIQSRTEYLADVATQIWKIEPVNNHR</sequence>
<dbReference type="Proteomes" id="UP000283805">
    <property type="component" value="Unassembled WGS sequence"/>
</dbReference>
<dbReference type="InterPro" id="IPR011089">
    <property type="entry name" value="GmrSD_C"/>
</dbReference>
<evidence type="ECO:0000259" key="1">
    <source>
        <dbReference type="Pfam" id="PF03235"/>
    </source>
</evidence>
<dbReference type="AlphaFoldDB" id="A0A3R7DZZ1"/>
<evidence type="ECO:0000259" key="2">
    <source>
        <dbReference type="Pfam" id="PF07510"/>
    </source>
</evidence>
<keyword evidence="4" id="KW-1185">Reference proteome</keyword>
<evidence type="ECO:0000313" key="4">
    <source>
        <dbReference type="Proteomes" id="UP000283805"/>
    </source>
</evidence>
<dbReference type="EMBL" id="RAPO01000002">
    <property type="protein sequence ID" value="RKD95656.1"/>
    <property type="molecule type" value="Genomic_DNA"/>
</dbReference>
<feature type="domain" description="GmrSD restriction endonucleases C-terminal" evidence="2">
    <location>
        <begin position="419"/>
        <end position="557"/>
    </location>
</feature>
<accession>A0A3R7DZZ1</accession>
<feature type="domain" description="GmrSD restriction endonucleases N-terminal" evidence="1">
    <location>
        <begin position="19"/>
        <end position="223"/>
    </location>
</feature>
<evidence type="ECO:0000313" key="3">
    <source>
        <dbReference type="EMBL" id="RKD95656.1"/>
    </source>
</evidence>
<dbReference type="Pfam" id="PF07510">
    <property type="entry name" value="GmrSD_C"/>
    <property type="match status" value="1"/>
</dbReference>
<dbReference type="PANTHER" id="PTHR35149:SF2">
    <property type="entry name" value="DUF262 DOMAIN-CONTAINING PROTEIN"/>
    <property type="match status" value="1"/>
</dbReference>